<dbReference type="Proteomes" id="UP000325785">
    <property type="component" value="Chromosome"/>
</dbReference>
<dbReference type="EC" id="1.8.1.4" evidence="8"/>
<dbReference type="STRING" id="540747.SAMN04488031_101360"/>
<reference evidence="7 9" key="1">
    <citation type="submission" date="2015-04" db="EMBL/GenBank/DDBJ databases">
        <title>The draft genome sequence of Roseovarius indicus B108T.</title>
        <authorList>
            <person name="Li G."/>
            <person name="Lai Q."/>
            <person name="Shao Z."/>
            <person name="Yan P."/>
        </authorList>
    </citation>
    <scope>NUCLEOTIDE SEQUENCE [LARGE SCALE GENOMIC DNA]</scope>
    <source>
        <strain evidence="7 9">B108</strain>
    </source>
</reference>
<accession>A0A0T5PA11</accession>
<dbReference type="RefSeq" id="WP_057816067.1">
    <property type="nucleotide sequence ID" value="NZ_CP031598.1"/>
</dbReference>
<dbReference type="PATRIC" id="fig|540747.5.peg.5054"/>
<keyword evidence="3" id="KW-0274">FAD</keyword>
<evidence type="ECO:0000313" key="7">
    <source>
        <dbReference type="EMBL" id="KRS18003.1"/>
    </source>
</evidence>
<dbReference type="InterPro" id="IPR004099">
    <property type="entry name" value="Pyr_nucl-diS_OxRdtase_dimer"/>
</dbReference>
<reference evidence="8 10" key="2">
    <citation type="submission" date="2018-08" db="EMBL/GenBank/DDBJ databases">
        <title>Genetic Globetrotter - A new plasmid hitch-hiking vast phylogenetic and geographic distances.</title>
        <authorList>
            <person name="Vollmers J."/>
            <person name="Petersen J."/>
        </authorList>
    </citation>
    <scope>NUCLEOTIDE SEQUENCE [LARGE SCALE GENOMIC DNA]</scope>
    <source>
        <strain evidence="8 10">DSM 26383</strain>
    </source>
</reference>
<feature type="region of interest" description="Disordered" evidence="4">
    <location>
        <begin position="451"/>
        <end position="474"/>
    </location>
</feature>
<dbReference type="PRINTS" id="PR00411">
    <property type="entry name" value="PNDRDTASEI"/>
</dbReference>
<comment type="cofactor">
    <cofactor evidence="1">
        <name>FAD</name>
        <dbReference type="ChEBI" id="CHEBI:57692"/>
    </cofactor>
</comment>
<dbReference type="PANTHER" id="PTHR43014:SF4">
    <property type="entry name" value="PYRIDINE NUCLEOTIDE-DISULFIDE OXIDOREDUCTASE RCLA-RELATED"/>
    <property type="match status" value="1"/>
</dbReference>
<dbReference type="InterPro" id="IPR023753">
    <property type="entry name" value="FAD/NAD-binding_dom"/>
</dbReference>
<feature type="domain" description="Pyridine nucleotide-disulphide oxidoreductase dimerisation" evidence="5">
    <location>
        <begin position="341"/>
        <end position="443"/>
    </location>
</feature>
<keyword evidence="2" id="KW-0285">Flavoprotein</keyword>
<name>A0A0T5PA11_9RHOB</name>
<gene>
    <name evidence="8" type="primary">lpd_1</name>
    <name evidence="8" type="ORF">RIdsm_02985</name>
    <name evidence="7" type="ORF">XM52_10645</name>
</gene>
<dbReference type="KEGG" id="rid:RIdsm_02985"/>
<dbReference type="NCBIfam" id="NF004939">
    <property type="entry name" value="PRK06292.1-1"/>
    <property type="match status" value="1"/>
</dbReference>
<protein>
    <submittedName>
        <fullName evidence="7">Dihydrolipoamide dehydrogenase</fullName>
    </submittedName>
    <submittedName>
        <fullName evidence="8">Dihydrolipoyl dehydrogenase</fullName>
        <ecNumber evidence="8">1.8.1.4</ecNumber>
    </submittedName>
</protein>
<proteinExistence type="predicted"/>
<dbReference type="EMBL" id="CP031598">
    <property type="protein sequence ID" value="QEW27175.1"/>
    <property type="molecule type" value="Genomic_DNA"/>
</dbReference>
<evidence type="ECO:0000256" key="2">
    <source>
        <dbReference type="ARBA" id="ARBA00022630"/>
    </source>
</evidence>
<dbReference type="Proteomes" id="UP000051401">
    <property type="component" value="Unassembled WGS sequence"/>
</dbReference>
<dbReference type="GO" id="GO:0003955">
    <property type="term" value="F:NAD(P)H dehydrogenase (quinone) activity"/>
    <property type="evidence" value="ECO:0007669"/>
    <property type="project" value="TreeGrafter"/>
</dbReference>
<evidence type="ECO:0000313" key="10">
    <source>
        <dbReference type="Proteomes" id="UP000325785"/>
    </source>
</evidence>
<keyword evidence="8" id="KW-0560">Oxidoreductase</keyword>
<dbReference type="GO" id="GO:0050660">
    <property type="term" value="F:flavin adenine dinucleotide binding"/>
    <property type="evidence" value="ECO:0007669"/>
    <property type="project" value="TreeGrafter"/>
</dbReference>
<dbReference type="PRINTS" id="PR00368">
    <property type="entry name" value="FADPNR"/>
</dbReference>
<dbReference type="AlphaFoldDB" id="A0A0T5PA11"/>
<evidence type="ECO:0000256" key="1">
    <source>
        <dbReference type="ARBA" id="ARBA00001974"/>
    </source>
</evidence>
<evidence type="ECO:0000313" key="9">
    <source>
        <dbReference type="Proteomes" id="UP000051401"/>
    </source>
</evidence>
<evidence type="ECO:0000256" key="3">
    <source>
        <dbReference type="ARBA" id="ARBA00022827"/>
    </source>
</evidence>
<dbReference type="GO" id="GO:0004148">
    <property type="term" value="F:dihydrolipoyl dehydrogenase (NADH) activity"/>
    <property type="evidence" value="ECO:0007669"/>
    <property type="project" value="UniProtKB-EC"/>
</dbReference>
<dbReference type="Pfam" id="PF07992">
    <property type="entry name" value="Pyr_redox_2"/>
    <property type="match status" value="1"/>
</dbReference>
<evidence type="ECO:0000313" key="8">
    <source>
        <dbReference type="EMBL" id="QEW27175.1"/>
    </source>
</evidence>
<evidence type="ECO:0000259" key="6">
    <source>
        <dbReference type="Pfam" id="PF07992"/>
    </source>
</evidence>
<feature type="compositionally biased region" description="Basic and acidic residues" evidence="4">
    <location>
        <begin position="451"/>
        <end position="462"/>
    </location>
</feature>
<dbReference type="Gene3D" id="3.30.390.30">
    <property type="match status" value="1"/>
</dbReference>
<dbReference type="SUPFAM" id="SSF51905">
    <property type="entry name" value="FAD/NAD(P)-binding domain"/>
    <property type="match status" value="1"/>
</dbReference>
<feature type="domain" description="FAD/NAD(P)-binding" evidence="6">
    <location>
        <begin position="7"/>
        <end position="314"/>
    </location>
</feature>
<evidence type="ECO:0000259" key="5">
    <source>
        <dbReference type="Pfam" id="PF02852"/>
    </source>
</evidence>
<organism evidence="7 9">
    <name type="scientific">Roseovarius indicus</name>
    <dbReference type="NCBI Taxonomy" id="540747"/>
    <lineage>
        <taxon>Bacteria</taxon>
        <taxon>Pseudomonadati</taxon>
        <taxon>Pseudomonadota</taxon>
        <taxon>Alphaproteobacteria</taxon>
        <taxon>Rhodobacterales</taxon>
        <taxon>Roseobacteraceae</taxon>
        <taxon>Roseovarius</taxon>
    </lineage>
</organism>
<dbReference type="OrthoDB" id="9776382at2"/>
<evidence type="ECO:0000256" key="4">
    <source>
        <dbReference type="SAM" id="MobiDB-lite"/>
    </source>
</evidence>
<dbReference type="Pfam" id="PF02852">
    <property type="entry name" value="Pyr_redox_dim"/>
    <property type="match status" value="1"/>
</dbReference>
<dbReference type="InterPro" id="IPR016156">
    <property type="entry name" value="FAD/NAD-linked_Rdtase_dimer_sf"/>
</dbReference>
<keyword evidence="9" id="KW-1185">Reference proteome</keyword>
<dbReference type="PANTHER" id="PTHR43014">
    <property type="entry name" value="MERCURIC REDUCTASE"/>
    <property type="match status" value="1"/>
</dbReference>
<dbReference type="Gene3D" id="3.50.50.60">
    <property type="entry name" value="FAD/NAD(P)-binding domain"/>
    <property type="match status" value="2"/>
</dbReference>
<dbReference type="EMBL" id="LAXI01000005">
    <property type="protein sequence ID" value="KRS18003.1"/>
    <property type="molecule type" value="Genomic_DNA"/>
</dbReference>
<dbReference type="InterPro" id="IPR036188">
    <property type="entry name" value="FAD/NAD-bd_sf"/>
</dbReference>
<dbReference type="SUPFAM" id="SSF55424">
    <property type="entry name" value="FAD/NAD-linked reductases, dimerisation (C-terminal) domain"/>
    <property type="match status" value="1"/>
</dbReference>
<sequence>MTHHVADVAVIGAGTAGLAAERHARRQGVTTRLIDPDFAGTTCATVGCMPSKLLIGAADAAHEAAGAGAFGLRTEVEVRGAEVFERVRRMRDDFAQGVQQSIAELPDGVCLRARARFEAPGELALDSGDTVKARAVVIATGATPALPGPYQAVSDRVLTNQTIFELDDLPESLGVIGAGPLGLELAQAMHRLGVQVEVFDAGDRLAGLPAETSRALYEVLSRAFRIHLNRTPEPAPHPDGVALTWQDGSTRVERVLVAAGRPPLLDALELEKAGLDLDDHGTPLFDPATMQCGEAPVFIAGDANHDRPVLHEASHEGTVAGRNAAAWPEVTRTTRKVPLNIAFTRPEAAVIGTIPEADDDTHVTGEADFSDQGRAKVMARAAGMARLHARAGDGRLVGAELCAPGGEHLAHLLAWAVQCGMSASDVLEMPFYHPTLEEGLQSALRQICRQTERSKPWNRDDDPLPGSRSGAPEG</sequence>